<feature type="region of interest" description="Disordered" evidence="1">
    <location>
        <begin position="2275"/>
        <end position="2315"/>
    </location>
</feature>
<comment type="caution">
    <text evidence="2">The sequence shown here is derived from an EMBL/GenBank/DDBJ whole genome shotgun (WGS) entry which is preliminary data.</text>
</comment>
<feature type="region of interest" description="Disordered" evidence="1">
    <location>
        <begin position="560"/>
        <end position="586"/>
    </location>
</feature>
<feature type="compositionally biased region" description="Basic and acidic residues" evidence="1">
    <location>
        <begin position="1170"/>
        <end position="1188"/>
    </location>
</feature>
<evidence type="ECO:0000256" key="1">
    <source>
        <dbReference type="SAM" id="MobiDB-lite"/>
    </source>
</evidence>
<gene>
    <name evidence="2" type="ORF">PPACK8108_LOCUS191</name>
</gene>
<reference evidence="2" key="1">
    <citation type="submission" date="2022-06" db="EMBL/GenBank/DDBJ databases">
        <authorList>
            <consortium name="SYNGENTA / RWTH Aachen University"/>
        </authorList>
    </citation>
    <scope>NUCLEOTIDE SEQUENCE</scope>
</reference>
<feature type="region of interest" description="Disordered" evidence="1">
    <location>
        <begin position="217"/>
        <end position="236"/>
    </location>
</feature>
<protein>
    <submittedName>
        <fullName evidence="2">Expressed protein</fullName>
    </submittedName>
</protein>
<accession>A0AAV0AEV6</accession>
<feature type="compositionally biased region" description="Polar residues" evidence="1">
    <location>
        <begin position="1"/>
        <end position="34"/>
    </location>
</feature>
<feature type="compositionally biased region" description="Basic and acidic residues" evidence="1">
    <location>
        <begin position="2290"/>
        <end position="2302"/>
    </location>
</feature>
<feature type="compositionally biased region" description="Polar residues" evidence="1">
    <location>
        <begin position="351"/>
        <end position="368"/>
    </location>
</feature>
<evidence type="ECO:0000313" key="2">
    <source>
        <dbReference type="EMBL" id="CAH7665897.1"/>
    </source>
</evidence>
<feature type="compositionally biased region" description="Polar residues" evidence="1">
    <location>
        <begin position="1524"/>
        <end position="1534"/>
    </location>
</feature>
<dbReference type="EMBL" id="CALTRL010000014">
    <property type="protein sequence ID" value="CAH7665897.1"/>
    <property type="molecule type" value="Genomic_DNA"/>
</dbReference>
<feature type="region of interest" description="Disordered" evidence="1">
    <location>
        <begin position="260"/>
        <end position="290"/>
    </location>
</feature>
<keyword evidence="3" id="KW-1185">Reference proteome</keyword>
<feature type="compositionally biased region" description="Low complexity" evidence="1">
    <location>
        <begin position="279"/>
        <end position="290"/>
    </location>
</feature>
<feature type="compositionally biased region" description="Polar residues" evidence="1">
    <location>
        <begin position="1552"/>
        <end position="1561"/>
    </location>
</feature>
<organism evidence="2 3">
    <name type="scientific">Phakopsora pachyrhizi</name>
    <name type="common">Asian soybean rust disease fungus</name>
    <dbReference type="NCBI Taxonomy" id="170000"/>
    <lineage>
        <taxon>Eukaryota</taxon>
        <taxon>Fungi</taxon>
        <taxon>Dikarya</taxon>
        <taxon>Basidiomycota</taxon>
        <taxon>Pucciniomycotina</taxon>
        <taxon>Pucciniomycetes</taxon>
        <taxon>Pucciniales</taxon>
        <taxon>Phakopsoraceae</taxon>
        <taxon>Phakopsora</taxon>
    </lineage>
</organism>
<name>A0AAV0AEV6_PHAPC</name>
<feature type="region of interest" description="Disordered" evidence="1">
    <location>
        <begin position="1"/>
        <end position="93"/>
    </location>
</feature>
<proteinExistence type="predicted"/>
<dbReference type="Proteomes" id="UP001153365">
    <property type="component" value="Unassembled WGS sequence"/>
</dbReference>
<feature type="region of interest" description="Disordered" evidence="1">
    <location>
        <begin position="1685"/>
        <end position="1735"/>
    </location>
</feature>
<sequence>MDRLNLTSTREIPSKSINFVSDRSESQDSSTVSGNIAEKRNLDSSSLEPLSRGPKVSSLKPSADSDFSAKTPETLLSGSTPASRVMDPSLEGSISTLQGDHQLLSTRSHQSLSQAFQVGDGIIAELPTGVHALGSRRSSLPFSSSHQKPGLMNQRFKFSASRSMYENHQTQLYDSGSSTASEESILQSLETSLEVFPRVSSPLEPTNLEVGFEQVSVETDPEPSLPRQLSDESAPVRRFASSRSSVESFSAITRAAVQPSRSRRVSGDSFLGEERFPSKKPSLDSLSSLSRKASKDELIEASLQETIESSRFGIVSAKELPVLEEVTEELDAPQLAHSNFEDQQWLSHGSSIPRTSFSHKSEQQNFEAETTAGGAQDLRPSIFSENASRTYSMSRSSESTLSYLEQELGSNNNDHLQQRVSVETNNVRFSKDSKLGFKEDELAAQVANTGQETCFIEDSRADEVMTSASRAMSIDKAFESSIVDSSKSEIHPAVNQLNKSDFQNSGEERKVDLNDYQTYIEHSTSRNPQNQILEVKGVQSISWADDEIKKIPELMSYQTSDPSETIYSSGVPPKPSLSEDTQAASSPISDIEKLNTARSDDELNEIVNLVELKNAISPTVTASQAHETSTTNSEIHSNIYHTESWRAKTSFQSNNEVIEGQSDPEFDANLTSALLVTDFRFTQDAEPGPSKASNFNLSHLSTGLPLGKFFPETEEAVVGSLAENPLSNLLKSGSIEFNQGHTDSISGIKIEEKPLEFSSGSYSQCLSDVDENSNGGVVKNQNSLFELPSNADYSSLTRASEMAEDSTIVEVADLSRRGTLVIDPNDQKTVTIEVENVFEQENLLNREEEEESFSRADQDGFENENSMTVAQDKRQIIFEQAVDTSTEQSSHKVRPEETQELPSFYESFKDSAQIGESNREESDHSPLMSTNAEEAVIPIQETAPSDDEASNRNIEENDIKAFYLPPTTSSLNSQVLLANDVTISQGLSVKDSITHVALQEEEEFNVEEYESISKYHISDSNTETIHATELDTSPADAISRLHEHQVHHISDTKDLDSSLLGDILADSDRRRVFANVTGEGDRELIYEVQSAETTLKSFGSRDFSDAIRQVMPSNGKDDQARDNDITSSLRDWSIEAAHKSEVDSLREDIDGLAAPSALLKSETSNQADESLAKSESDAPTSTRDKADKGPIQFSSKNETAFTHKFIQEPHPISYEISNSENVYDLLTPTESAANASRIIHEEPPFVTLSEQNLEVTSGDGEEDEIIESKTASMETQVPAELQKLESEELANAVESQREVKDTNSRSVVTVAVKSLTGDVDDASTASDPEKHESAVAAEPNLLEFSGASLSDGAIADEKEAIEFLEERGTFAIPDSNVAAIKRAQQSETVAELTPVTRSLATEEEFTTAHNNEIYPTVSKIPESIEADNANSTQKVEGDIHASVNSFEATADLNVTINEKTKGEPPDILQSGVAKTSVAAYEVTTTPDFYEVNADTSYGLNKNRGAEKICSPDYPIELNNVLQSAEPVSSSTPTEDLTKKESEDMGGTLLPSADSTIGTTVVDSDKKVDSGGEINLDPQPRSDEVELVQESSNGSLIVENENETKSEADSYEALATDELPVVLADAISQTQASPLAEVKHEAVTDIEDTKVNKQAVSQAIEFATTADFKPVAPDGTEYLIGPDDLTSLDSKDLNQLADPISTSLPVKDSTGHEDEDTSEDQLLADQADAGVDKEDKSVTETLILAPDEARGEASILGEVVKTVDQPLASEDEVEPKQVGNLDAEINRSTDVEVENVEILTGVQEDAELHPLSPKEEDVTNMEGLKRGLTITEEVSAALAIESIITDRALREPSAGNDGLFADVVVEENAGDVEVQPPLLTEEVIVTNVEGVKEGLSLTEEVPAAYVIESSTADRSLPEPSAESYGLVADVVAEEKTSTAEVQPPSSTEGGILRHLEDVKEGLSSTDVVLAPTKIESSIEDQDLPEPSAEIDGVVANVVVEEKASAVELQPPLSTDEDIVTYVEGVKKELPITKEVFAAPEIESIITDQALPVHYAESESVAAFDTVDDSTILVDGINLEPQSSTDETKASCQEPGDVPFVVVSSDETKNETDSHVDLATENLNLDLADSILQTQPTLEAESEREVVVDIEEAKVSEQTALEGVDSATKADSALVASEGAKNLTFQEDDDLLQPEEAITASAADTAEKECEDLRETCLIVEQADAGNDEKAKITAKASPESLDVVIRQETFSKEVVQSFNHASASESEDELNPAINAKQEDEDNNPVNFEEENGRSLSDGKEETYIQPPASTGADTAAKLEGGEEGLLITEEVSAKISADVKDDSQGHTAPLTEEGIVTHEEGERGSLLVAEEVHTKPVIESTTADQNFSESSTECKSEVAVDTVNEKAISGRAIHLDPQSSKVFQLF</sequence>
<evidence type="ECO:0000313" key="3">
    <source>
        <dbReference type="Proteomes" id="UP001153365"/>
    </source>
</evidence>
<feature type="region of interest" description="Disordered" evidence="1">
    <location>
        <begin position="1160"/>
        <end position="1193"/>
    </location>
</feature>
<feature type="region of interest" description="Disordered" evidence="1">
    <location>
        <begin position="351"/>
        <end position="377"/>
    </location>
</feature>
<feature type="region of interest" description="Disordered" evidence="1">
    <location>
        <begin position="843"/>
        <end position="869"/>
    </location>
</feature>
<feature type="region of interest" description="Disordered" evidence="1">
    <location>
        <begin position="1524"/>
        <end position="1582"/>
    </location>
</feature>